<dbReference type="EMBL" id="MFRE01000019">
    <property type="protein sequence ID" value="OGH93870.1"/>
    <property type="molecule type" value="Genomic_DNA"/>
</dbReference>
<evidence type="ECO:0000313" key="1">
    <source>
        <dbReference type="EMBL" id="OGH93870.1"/>
    </source>
</evidence>
<protein>
    <submittedName>
        <fullName evidence="1">Uncharacterized protein</fullName>
    </submittedName>
</protein>
<sequence length="870" mass="97905">MIRGENGSANPPQEFHITETAMALELSPDETQTINIRANIRRRQFDLKKGLADMGETAKDERYRGVVQMVYQEMEGATATEELAENIPTIVAGLCAKAKQVAELDPRQAAFLYSKAAKMEVATGLSAKENLANASQCLDECEQHALAVSNPSHLLPYALLLGAEKKLLGNSSLPPQEKIAAASMSSETLLRQYALTLPASEREKFLELIPPEQRQRISIVLDHAVSKFLPEQFAQTEIEQNQRAEILERAVVVLKKLLTESIAESAKDVTLTAQILTRLQGEDGWRGLSDAGTIGLVNAKNPEQQKRRYDYTLQVIDELWRGDSIKGGALAMKLAGKKDLPADLFKNLFERLLREDILTKKTQTYFDDEANWPFLKKLVAQYPSQFNTVIDTLTQIRDYKPAEHTDEIFQALADLDAITPIIFERYRRADSKGKKELARKIKELKPNFFRNQPIKNILPKEDGEILAEMVYLAYTPIGMSFGDVQKFIGKLNDRTEDLAEFNIPEEGYDFIMETGKKFTLKPGTRLDPEKLRSARELFTDKAPQSEEEILAVAKLLERTAKAGSDFEDKDLSVLLSVMGSDQPVRDFLERSANLTSANYYVFLNELKELLGVYFTDNYDQRLQNFLSANPKIEGRILKILSAPERRAILKKKLAEDGASVNWDTLNTRAEAAKTLALFIQTKTLKLTREEIAKMANKFIASDAGEESQTDGKRKLKAHISKNVGSFFAKASAGICTAQDVTLFEREDHFHINIVEDEQKVRGNIQAYIVEFPAGSRSLVLRGFNPNTAFLDKIDAGAFCEAVLKVAKQFQVTNGLVHVYITENLGGWHALSNREAVSQYLQRRYVKDKRERKFNLPITASHSVSNIYEIF</sequence>
<dbReference type="AlphaFoldDB" id="A0A1F6PCT6"/>
<accession>A0A1F6PCT6</accession>
<dbReference type="Proteomes" id="UP000178254">
    <property type="component" value="Unassembled WGS sequence"/>
</dbReference>
<organism evidence="1 2">
    <name type="scientific">Candidatus Magasanikbacteria bacterium RIFOXYD2_FULL_41_14</name>
    <dbReference type="NCBI Taxonomy" id="1798709"/>
    <lineage>
        <taxon>Bacteria</taxon>
        <taxon>Candidatus Magasanikiibacteriota</taxon>
    </lineage>
</organism>
<proteinExistence type="predicted"/>
<gene>
    <name evidence="1" type="ORF">A2538_03340</name>
</gene>
<evidence type="ECO:0000313" key="2">
    <source>
        <dbReference type="Proteomes" id="UP000178254"/>
    </source>
</evidence>
<comment type="caution">
    <text evidence="1">The sequence shown here is derived from an EMBL/GenBank/DDBJ whole genome shotgun (WGS) entry which is preliminary data.</text>
</comment>
<name>A0A1F6PCT6_9BACT</name>
<reference evidence="1 2" key="1">
    <citation type="journal article" date="2016" name="Nat. Commun.">
        <title>Thousands of microbial genomes shed light on interconnected biogeochemical processes in an aquifer system.</title>
        <authorList>
            <person name="Anantharaman K."/>
            <person name="Brown C.T."/>
            <person name="Hug L.A."/>
            <person name="Sharon I."/>
            <person name="Castelle C.J."/>
            <person name="Probst A.J."/>
            <person name="Thomas B.C."/>
            <person name="Singh A."/>
            <person name="Wilkins M.J."/>
            <person name="Karaoz U."/>
            <person name="Brodie E.L."/>
            <person name="Williams K.H."/>
            <person name="Hubbard S.S."/>
            <person name="Banfield J.F."/>
        </authorList>
    </citation>
    <scope>NUCLEOTIDE SEQUENCE [LARGE SCALE GENOMIC DNA]</scope>
</reference>